<evidence type="ECO:0000256" key="1">
    <source>
        <dbReference type="SAM" id="Phobius"/>
    </source>
</evidence>
<accession>A0A415E686</accession>
<dbReference type="Proteomes" id="UP000284841">
    <property type="component" value="Unassembled WGS sequence"/>
</dbReference>
<evidence type="ECO:0000313" key="2">
    <source>
        <dbReference type="EMBL" id="RHJ89297.1"/>
    </source>
</evidence>
<keyword evidence="1" id="KW-0812">Transmembrane</keyword>
<name>A0A415E686_9FIRM</name>
<keyword evidence="1" id="KW-1133">Transmembrane helix</keyword>
<organism evidence="2 3">
    <name type="scientific">Emergencia timonensis</name>
    <dbReference type="NCBI Taxonomy" id="1776384"/>
    <lineage>
        <taxon>Bacteria</taxon>
        <taxon>Bacillati</taxon>
        <taxon>Bacillota</taxon>
        <taxon>Clostridia</taxon>
        <taxon>Peptostreptococcales</taxon>
        <taxon>Anaerovoracaceae</taxon>
        <taxon>Emergencia</taxon>
    </lineage>
</organism>
<protein>
    <submittedName>
        <fullName evidence="2">Uncharacterized protein</fullName>
    </submittedName>
</protein>
<dbReference type="RefSeq" id="WP_118333395.1">
    <property type="nucleotide sequence ID" value="NZ_QRMS01000001.1"/>
</dbReference>
<dbReference type="AlphaFoldDB" id="A0A415E686"/>
<feature type="transmembrane region" description="Helical" evidence="1">
    <location>
        <begin position="50"/>
        <end position="69"/>
    </location>
</feature>
<keyword evidence="1" id="KW-0472">Membrane</keyword>
<proteinExistence type="predicted"/>
<evidence type="ECO:0000313" key="3">
    <source>
        <dbReference type="Proteomes" id="UP000284841"/>
    </source>
</evidence>
<dbReference type="EMBL" id="QRMS01000001">
    <property type="protein sequence ID" value="RHJ89297.1"/>
    <property type="molecule type" value="Genomic_DNA"/>
</dbReference>
<gene>
    <name evidence="2" type="ORF">DW099_01605</name>
</gene>
<reference evidence="2 3" key="1">
    <citation type="submission" date="2018-08" db="EMBL/GenBank/DDBJ databases">
        <title>A genome reference for cultivated species of the human gut microbiota.</title>
        <authorList>
            <person name="Zou Y."/>
            <person name="Xue W."/>
            <person name="Luo G."/>
        </authorList>
    </citation>
    <scope>NUCLEOTIDE SEQUENCE [LARGE SCALE GENOMIC DNA]</scope>
    <source>
        <strain evidence="2 3">AM07-24</strain>
    </source>
</reference>
<dbReference type="STRING" id="1776384.GCA_900086585_02600"/>
<comment type="caution">
    <text evidence="2">The sequence shown here is derived from an EMBL/GenBank/DDBJ whole genome shotgun (WGS) entry which is preliminary data.</text>
</comment>
<keyword evidence="3" id="KW-1185">Reference proteome</keyword>
<sequence>MQDALKSSGDCTLEELISQFGNPETLAKEFLEETEEFQPKKIAKSKKKRNIIIVALVVLLIASLGYLYVIHNQNQTKATDVIIIEE</sequence>